<dbReference type="PANTHER" id="PTHR21444:SF14">
    <property type="entry name" value="COILED-COIL DOMAIN-CONTAINING PROTEIN 180"/>
    <property type="match status" value="1"/>
</dbReference>
<evidence type="ECO:0000256" key="1">
    <source>
        <dbReference type="SAM" id="MobiDB-lite"/>
    </source>
</evidence>
<evidence type="ECO:0000313" key="4">
    <source>
        <dbReference type="RefSeq" id="XP_029295798.1"/>
    </source>
</evidence>
<accession>A0A6J2QBH8</accession>
<feature type="region of interest" description="Disordered" evidence="1">
    <location>
        <begin position="22"/>
        <end position="86"/>
    </location>
</feature>
<proteinExistence type="predicted"/>
<dbReference type="AlphaFoldDB" id="A0A6J2QBH8"/>
<keyword evidence="3" id="KW-1185">Reference proteome</keyword>
<dbReference type="Proteomes" id="UP000504630">
    <property type="component" value="Chromosome 9"/>
</dbReference>
<dbReference type="InParanoid" id="A0A6J2QBH8"/>
<evidence type="ECO:0000313" key="3">
    <source>
        <dbReference type="Proteomes" id="UP000504630"/>
    </source>
</evidence>
<dbReference type="GeneID" id="115013554"/>
<reference evidence="4" key="1">
    <citation type="submission" date="2025-08" db="UniProtKB">
        <authorList>
            <consortium name="RefSeq"/>
        </authorList>
    </citation>
    <scope>IDENTIFICATION</scope>
</reference>
<dbReference type="OrthoDB" id="431588at2759"/>
<gene>
    <name evidence="4" type="primary">LOC115013554</name>
</gene>
<feature type="compositionally biased region" description="Low complexity" evidence="1">
    <location>
        <begin position="27"/>
        <end position="45"/>
    </location>
</feature>
<sequence>MSHTAADSVSLIRGTCWTVSPLSTWRSSSPTVAASAPSSTSATPTDRVQKNCRTSSHHPAPPPAPETSEGAETQKPEESQPITDLPSDWLTEAESSLLDLCDISSDVTFTSSGGVAYSGPPFRCPPDLQQETLLSLFPAELLTHTLTRMRKLFLDHLEQRFHDVLHSVVAMVTDRKEALRSEQALQLHQLHPRHIQTHVYKPRLTELQLHRQRVEFHCVEVGEVLASCKMELQELKTSISRTKQEFCVSLSSLEDNVLSADSSRRLQAVSSTLQDCLDEYIKDTQRCHTCFRQTVLIRLQEVRIRTTQLLSSFRLFSEGGDFAPQEVKLFQKRLKEESKQISVTEESIYCELEGFESQSLQQNPSAFLCHKHHHPHPQLKEASGCLEEKLSFLKSEVEFMEKIQKIITSTRVHIKSEAASSNQQQSAISSRLEDLRWMMENTQVSPDQVFSFLSSVNEELRKRCQYLDFSLTISCLPGLPPTLQESLSARPESRKQVQSALPLGLLQTSRTGVNLLDDPVVGVLRSLNRFCMIQDVGAEAVDREERGRTAAGQSPVQRLQQRSSESVSAPSVRRGCRSIRTERRFQVFGPEPEKNPHSFSSTLNSVLWTANDVLLLVAEDFYQSERLSRFFLVPDRLDQWAESMQQRLLGYQEQSRKFLKTNREELVAQLSLLEELRHSLPAVLISNHERLQGAGLREEVGCVRLKLEETLAASEEEKRVNVRQLRASLREDELQTLNSREELRQQQLHSTVCCAHLELQVCVRVRGEEFVTSLASLTERLLSQLDDLLIPEETEAPHQPSNVSTIAMETVSRVWSGIPYLSLPTNGTAEPSSSVTTATTASITTTRCTLGHLAVIEQRDAAVKRFEQLFRSESSLSDDNQRRRLSELQSWNTHWRQQIPPITH</sequence>
<feature type="compositionally biased region" description="Polar residues" evidence="1">
    <location>
        <begin position="551"/>
        <end position="569"/>
    </location>
</feature>
<dbReference type="RefSeq" id="XP_029295798.1">
    <property type="nucleotide sequence ID" value="XM_029439938.1"/>
</dbReference>
<feature type="region of interest" description="Disordered" evidence="1">
    <location>
        <begin position="542"/>
        <end position="573"/>
    </location>
</feature>
<dbReference type="Pfam" id="PF14644">
    <property type="entry name" value="DUF4456"/>
    <property type="match status" value="1"/>
</dbReference>
<name>A0A6J2QBH8_COTGO</name>
<dbReference type="InterPro" id="IPR027914">
    <property type="entry name" value="DUF4456"/>
</dbReference>
<dbReference type="KEGG" id="cgob:115013554"/>
<organism evidence="3 4">
    <name type="scientific">Cottoperca gobio</name>
    <name type="common">Frogmouth</name>
    <name type="synonym">Aphritis gobio</name>
    <dbReference type="NCBI Taxonomy" id="56716"/>
    <lineage>
        <taxon>Eukaryota</taxon>
        <taxon>Metazoa</taxon>
        <taxon>Chordata</taxon>
        <taxon>Craniata</taxon>
        <taxon>Vertebrata</taxon>
        <taxon>Euteleostomi</taxon>
        <taxon>Actinopterygii</taxon>
        <taxon>Neopterygii</taxon>
        <taxon>Teleostei</taxon>
        <taxon>Neoteleostei</taxon>
        <taxon>Acanthomorphata</taxon>
        <taxon>Eupercaria</taxon>
        <taxon>Perciformes</taxon>
        <taxon>Notothenioidei</taxon>
        <taxon>Bovichtidae</taxon>
        <taxon>Cottoperca</taxon>
    </lineage>
</organism>
<feature type="domain" description="DUF4456" evidence="2">
    <location>
        <begin position="615"/>
        <end position="796"/>
    </location>
</feature>
<protein>
    <submittedName>
        <fullName evidence="4">Coiled-coil domain-containing protein 180-like isoform X1</fullName>
    </submittedName>
</protein>
<evidence type="ECO:0000259" key="2">
    <source>
        <dbReference type="Pfam" id="PF14644"/>
    </source>
</evidence>
<dbReference type="PANTHER" id="PTHR21444">
    <property type="entry name" value="COILED-COIL DOMAIN-CONTAINING PROTEIN 180"/>
    <property type="match status" value="1"/>
</dbReference>